<name>A0A9P3B2F1_9EURO</name>
<accession>A0A9P3B2F1</accession>
<dbReference type="RefSeq" id="XP_043153949.1">
    <property type="nucleotide sequence ID" value="XM_043298014.1"/>
</dbReference>
<protein>
    <submittedName>
        <fullName evidence="1">Uncharacterized protein</fullName>
    </submittedName>
</protein>
<reference evidence="1 2" key="1">
    <citation type="submission" date="2018-10" db="EMBL/GenBank/DDBJ databases">
        <title>Pan-genome distribution and transcriptional activeness of fungal secondary metabolism genes in Aspergillus section Fumigati.</title>
        <authorList>
            <person name="Takahashi H."/>
            <person name="Umemura M."/>
            <person name="Ninomiya A."/>
            <person name="Kusuya Y."/>
            <person name="Urayama S."/>
            <person name="Shimizu M."/>
            <person name="Watanabe A."/>
            <person name="Kamei K."/>
            <person name="Yaguchi T."/>
            <person name="Hagiwara D."/>
        </authorList>
    </citation>
    <scope>NUCLEOTIDE SEQUENCE [LARGE SCALE GENOMIC DNA]</scope>
    <source>
        <strain evidence="1 2">IFM 55266</strain>
    </source>
</reference>
<dbReference type="EMBL" id="BHVY01000001">
    <property type="protein sequence ID" value="GIJ83202.1"/>
    <property type="molecule type" value="Genomic_DNA"/>
</dbReference>
<proteinExistence type="predicted"/>
<dbReference type="OrthoDB" id="5153884at2759"/>
<comment type="caution">
    <text evidence="1">The sequence shown here is derived from an EMBL/GenBank/DDBJ whole genome shotgun (WGS) entry which is preliminary data.</text>
</comment>
<gene>
    <name evidence="1" type="ORF">Asppvi_001721</name>
</gene>
<evidence type="ECO:0000313" key="1">
    <source>
        <dbReference type="EMBL" id="GIJ83202.1"/>
    </source>
</evidence>
<evidence type="ECO:0000313" key="2">
    <source>
        <dbReference type="Proteomes" id="UP001043456"/>
    </source>
</evidence>
<dbReference type="AlphaFoldDB" id="A0A9P3B2F1"/>
<dbReference type="GeneID" id="67000334"/>
<sequence length="210" mass="24147">MSMNNHTAVLEGLGESKYWKQEIRAQIQQSIQEFSDGCGDAIKDLSHRGIVGPSRLDVRPNMDIIIFDVSENERDQRSFEYVFSNYLATTHQQQILGGLYSPWSALIPRSQGWVIDHHSSSNQSEQTRTVQFISIFSCETEGAREEWSRDFAQRAQTEYDLLGHIVDWLRTLCKHITIQHLVLQKQDFLDDRRQVGQSEAPAIASPTVYF</sequence>
<organism evidence="1 2">
    <name type="scientific">Aspergillus pseudoviridinutans</name>
    <dbReference type="NCBI Taxonomy" id="1517512"/>
    <lineage>
        <taxon>Eukaryota</taxon>
        <taxon>Fungi</taxon>
        <taxon>Dikarya</taxon>
        <taxon>Ascomycota</taxon>
        <taxon>Pezizomycotina</taxon>
        <taxon>Eurotiomycetes</taxon>
        <taxon>Eurotiomycetidae</taxon>
        <taxon>Eurotiales</taxon>
        <taxon>Aspergillaceae</taxon>
        <taxon>Aspergillus</taxon>
        <taxon>Aspergillus subgen. Fumigati</taxon>
    </lineage>
</organism>
<dbReference type="Proteomes" id="UP001043456">
    <property type="component" value="Unassembled WGS sequence"/>
</dbReference>
<keyword evidence="2" id="KW-1185">Reference proteome</keyword>